<dbReference type="InterPro" id="IPR024278">
    <property type="entry name" value="DUF3823_N"/>
</dbReference>
<reference evidence="4 5" key="1">
    <citation type="submission" date="2018-07" db="EMBL/GenBank/DDBJ databases">
        <title>Dyadobacter roseus sp. nov., isolated from rose rhizosphere soil.</title>
        <authorList>
            <person name="Chen L."/>
        </authorList>
    </citation>
    <scope>NUCLEOTIDE SEQUENCE [LARGE SCALE GENOMIC DNA]</scope>
    <source>
        <strain evidence="4 5">RS19</strain>
    </source>
</reference>
<dbReference type="Proteomes" id="UP000256373">
    <property type="component" value="Unassembled WGS sequence"/>
</dbReference>
<keyword evidence="1" id="KW-0732">Signal</keyword>
<feature type="signal peptide" evidence="1">
    <location>
        <begin position="1"/>
        <end position="22"/>
    </location>
</feature>
<comment type="caution">
    <text evidence="4">The sequence shown here is derived from an EMBL/GenBank/DDBJ whole genome shotgun (WGS) entry which is preliminary data.</text>
</comment>
<evidence type="ECO:0008006" key="6">
    <source>
        <dbReference type="Google" id="ProtNLM"/>
    </source>
</evidence>
<keyword evidence="5" id="KW-1185">Reference proteome</keyword>
<proteinExistence type="predicted"/>
<evidence type="ECO:0000259" key="3">
    <source>
        <dbReference type="Pfam" id="PF18003"/>
    </source>
</evidence>
<gene>
    <name evidence="4" type="ORF">DSL64_12730</name>
</gene>
<dbReference type="AlphaFoldDB" id="A0A3D8YEK9"/>
<protein>
    <recommendedName>
        <fullName evidence="6">DUF3823 domain-containing protein</fullName>
    </recommendedName>
</protein>
<dbReference type="OrthoDB" id="1433240at2"/>
<dbReference type="Gene3D" id="2.60.40.2060">
    <property type="match status" value="1"/>
</dbReference>
<accession>A0A3D8YEK9</accession>
<evidence type="ECO:0000259" key="2">
    <source>
        <dbReference type="Pfam" id="PF12866"/>
    </source>
</evidence>
<evidence type="ECO:0000256" key="1">
    <source>
        <dbReference type="SAM" id="SignalP"/>
    </source>
</evidence>
<feature type="chain" id="PRO_5017584049" description="DUF3823 domain-containing protein" evidence="1">
    <location>
        <begin position="23"/>
        <end position="235"/>
    </location>
</feature>
<dbReference type="InterPro" id="IPR041186">
    <property type="entry name" value="DUF3823_C"/>
</dbReference>
<dbReference type="PROSITE" id="PS51257">
    <property type="entry name" value="PROKAR_LIPOPROTEIN"/>
    <property type="match status" value="1"/>
</dbReference>
<dbReference type="Gene3D" id="2.60.40.1120">
    <property type="entry name" value="Carboxypeptidase-like, regulatory domain"/>
    <property type="match status" value="1"/>
</dbReference>
<sequence length="235" mass="25832">MKMKISYIMMAVLLTASFISCKKDNYAPPQSMFSGRLVYKGEPINVEVNQVPFQFFQFGFGKVGAINSTFDQDGKFSALLFDGDYKLTVPANQGPFLWKRTANGSQDSIAVKMAGSQSLDVEITPYYMIRNAVFTAADNKVTGTFNLEKVVTDVNAKNIERANLYINKTQFVSAGDYNIASAQLTAAQITSMTGITMTVGIPAISPTQNYIFARVGLKLAGVEDMIFSPVQRINF</sequence>
<organism evidence="4 5">
    <name type="scientific">Dyadobacter luteus</name>
    <dbReference type="NCBI Taxonomy" id="2259619"/>
    <lineage>
        <taxon>Bacteria</taxon>
        <taxon>Pseudomonadati</taxon>
        <taxon>Bacteroidota</taxon>
        <taxon>Cytophagia</taxon>
        <taxon>Cytophagales</taxon>
        <taxon>Spirosomataceae</taxon>
        <taxon>Dyadobacter</taxon>
    </lineage>
</organism>
<evidence type="ECO:0000313" key="4">
    <source>
        <dbReference type="EMBL" id="REA61306.1"/>
    </source>
</evidence>
<feature type="domain" description="DUF3823" evidence="2">
    <location>
        <begin position="31"/>
        <end position="123"/>
    </location>
</feature>
<evidence type="ECO:0000313" key="5">
    <source>
        <dbReference type="Proteomes" id="UP000256373"/>
    </source>
</evidence>
<feature type="domain" description="DUF3823" evidence="3">
    <location>
        <begin position="127"/>
        <end position="232"/>
    </location>
</feature>
<name>A0A3D8YEK9_9BACT</name>
<dbReference type="Pfam" id="PF12866">
    <property type="entry name" value="DUF3823"/>
    <property type="match status" value="1"/>
</dbReference>
<dbReference type="Pfam" id="PF18003">
    <property type="entry name" value="DUF3823_C"/>
    <property type="match status" value="1"/>
</dbReference>
<dbReference type="EMBL" id="QNUL01000008">
    <property type="protein sequence ID" value="REA61306.1"/>
    <property type="molecule type" value="Genomic_DNA"/>
</dbReference>